<dbReference type="RefSeq" id="WP_092282076.1">
    <property type="nucleotide sequence ID" value="NZ_FOXR01000006.1"/>
</dbReference>
<dbReference type="Gene3D" id="3.40.350.10">
    <property type="entry name" value="Creatinase/prolidase N-terminal domain"/>
    <property type="match status" value="1"/>
</dbReference>
<sequence length="153" mass="17403">MKIPVSRLLDQMENHDGGINAALITNPEDVEYYSGFRGNGAVLFVHSLVRYLIVIDSDDNQQCTTDCSGFKVLSASWDEAVSFLSELCSKLGVHSIWFEEKHINKEEYRLLKESLNGVELIPGDDFIEKTILRKGSGDYGDDCSRRFQKRRNH</sequence>
<dbReference type="Pfam" id="PF01321">
    <property type="entry name" value="Creatinase_N"/>
    <property type="match status" value="1"/>
</dbReference>
<dbReference type="EMBL" id="FOXR01000006">
    <property type="protein sequence ID" value="SFP90905.1"/>
    <property type="molecule type" value="Genomic_DNA"/>
</dbReference>
<keyword evidence="3" id="KW-1185">Reference proteome</keyword>
<evidence type="ECO:0000259" key="1">
    <source>
        <dbReference type="Pfam" id="PF01321"/>
    </source>
</evidence>
<protein>
    <submittedName>
        <fullName evidence="2">Creatinase/Prolidase N-terminal domain-containing protein</fullName>
    </submittedName>
</protein>
<dbReference type="SUPFAM" id="SSF53092">
    <property type="entry name" value="Creatinase/prolidase N-terminal domain"/>
    <property type="match status" value="1"/>
</dbReference>
<dbReference type="AlphaFoldDB" id="A0A1I5U6I0"/>
<evidence type="ECO:0000313" key="3">
    <source>
        <dbReference type="Proteomes" id="UP000198577"/>
    </source>
</evidence>
<organism evidence="2 3">
    <name type="scientific">Caldicoprobacter faecalis</name>
    <dbReference type="NCBI Taxonomy" id="937334"/>
    <lineage>
        <taxon>Bacteria</taxon>
        <taxon>Bacillati</taxon>
        <taxon>Bacillota</taxon>
        <taxon>Clostridia</taxon>
        <taxon>Caldicoprobacterales</taxon>
        <taxon>Caldicoprobacteraceae</taxon>
        <taxon>Caldicoprobacter</taxon>
    </lineage>
</organism>
<evidence type="ECO:0000313" key="2">
    <source>
        <dbReference type="EMBL" id="SFP90905.1"/>
    </source>
</evidence>
<dbReference type="Proteomes" id="UP000198577">
    <property type="component" value="Unassembled WGS sequence"/>
</dbReference>
<dbReference type="InterPro" id="IPR029149">
    <property type="entry name" value="Creatin/AminoP/Spt16_N"/>
</dbReference>
<dbReference type="STRING" id="937334.SAMN05444406_10656"/>
<reference evidence="2 3" key="1">
    <citation type="submission" date="2016-10" db="EMBL/GenBank/DDBJ databases">
        <authorList>
            <person name="de Groot N.N."/>
        </authorList>
    </citation>
    <scope>NUCLEOTIDE SEQUENCE [LARGE SCALE GENOMIC DNA]</scope>
    <source>
        <strain evidence="2 3">DSM 20678</strain>
    </source>
</reference>
<gene>
    <name evidence="2" type="ORF">SAMN05444406_10656</name>
</gene>
<proteinExistence type="predicted"/>
<accession>A0A1I5U6I0</accession>
<feature type="domain" description="Creatinase N-terminal" evidence="1">
    <location>
        <begin position="6"/>
        <end position="129"/>
    </location>
</feature>
<name>A0A1I5U6I0_9FIRM</name>
<dbReference type="OrthoDB" id="9806388at2"/>
<dbReference type="InterPro" id="IPR000587">
    <property type="entry name" value="Creatinase_N"/>
</dbReference>